<comment type="caution">
    <text evidence="3">The sequence shown here is derived from an EMBL/GenBank/DDBJ whole genome shotgun (WGS) entry which is preliminary data.</text>
</comment>
<dbReference type="PANTHER" id="PTHR44154:SF1">
    <property type="entry name" value="QUINONE OXIDOREDUCTASE"/>
    <property type="match status" value="1"/>
</dbReference>
<dbReference type="InterPro" id="IPR013149">
    <property type="entry name" value="ADH-like_C"/>
</dbReference>
<protein>
    <submittedName>
        <fullName evidence="3">Zinc-binding dehydrogenase</fullName>
    </submittedName>
</protein>
<keyword evidence="4" id="KW-1185">Reference proteome</keyword>
<sequence length="332" mass="34776">MRGVRFHEFGGRDTLRVDQLEEPEPGADNVVIRIARASVSPLDDKVRTGVLPPSMHRPLPLVPGASAVGHVAEPGPSGHAPGARVLLCGWGYGTTRDGTWRELASVPPSHLVPIPDDVSDEEAAGLVAGAGYLTAWLALTRTARMRPGQVVLAPGIYGAVAYAAAQVAPILGASQVISTVRGADRLAAVPGTGDLAVIDLERETLGAGVARLTGGAGVDIVLDGLGGDLTGQALGTLRRGGVLVSIGYTAGRKAAIDVTDLIWKTTRVEGFLFTAFTQEELADTYRTLLGHLAAHEITPVIDRVYPLEEAAEAQRRVVEDRPLGRVLLDPQA</sequence>
<evidence type="ECO:0000313" key="3">
    <source>
        <dbReference type="EMBL" id="MUN37372.1"/>
    </source>
</evidence>
<dbReference type="Proteomes" id="UP000432015">
    <property type="component" value="Unassembled WGS sequence"/>
</dbReference>
<feature type="domain" description="Enoyl reductase (ER)" evidence="2">
    <location>
        <begin position="10"/>
        <end position="328"/>
    </location>
</feature>
<accession>A0A7K1KYS9</accession>
<dbReference type="SUPFAM" id="SSF50129">
    <property type="entry name" value="GroES-like"/>
    <property type="match status" value="1"/>
</dbReference>
<dbReference type="PANTHER" id="PTHR44154">
    <property type="entry name" value="QUINONE OXIDOREDUCTASE"/>
    <property type="match status" value="1"/>
</dbReference>
<dbReference type="Pfam" id="PF08240">
    <property type="entry name" value="ADH_N"/>
    <property type="match status" value="1"/>
</dbReference>
<dbReference type="InterPro" id="IPR036291">
    <property type="entry name" value="NAD(P)-bd_dom_sf"/>
</dbReference>
<dbReference type="RefSeq" id="WP_156216432.1">
    <property type="nucleotide sequence ID" value="NZ_WOFH01000004.1"/>
</dbReference>
<dbReference type="AlphaFoldDB" id="A0A7K1KYS9"/>
<dbReference type="EMBL" id="WOFH01000004">
    <property type="protein sequence ID" value="MUN37372.1"/>
    <property type="molecule type" value="Genomic_DNA"/>
</dbReference>
<proteinExistence type="predicted"/>
<keyword evidence="1" id="KW-0521">NADP</keyword>
<dbReference type="InterPro" id="IPR011032">
    <property type="entry name" value="GroES-like_sf"/>
</dbReference>
<dbReference type="Gene3D" id="3.40.50.720">
    <property type="entry name" value="NAD(P)-binding Rossmann-like Domain"/>
    <property type="match status" value="1"/>
</dbReference>
<evidence type="ECO:0000259" key="2">
    <source>
        <dbReference type="SMART" id="SM00829"/>
    </source>
</evidence>
<reference evidence="3 4" key="1">
    <citation type="submission" date="2019-11" db="EMBL/GenBank/DDBJ databases">
        <authorList>
            <person name="Cao P."/>
        </authorList>
    </citation>
    <scope>NUCLEOTIDE SEQUENCE [LARGE SCALE GENOMIC DNA]</scope>
    <source>
        <strain evidence="3 4">NEAU-AAG5</strain>
    </source>
</reference>
<name>A0A7K1KYS9_9ACTN</name>
<dbReference type="GO" id="GO:0016491">
    <property type="term" value="F:oxidoreductase activity"/>
    <property type="evidence" value="ECO:0007669"/>
    <property type="project" value="InterPro"/>
</dbReference>
<dbReference type="InterPro" id="IPR020843">
    <property type="entry name" value="ER"/>
</dbReference>
<dbReference type="SMART" id="SM00829">
    <property type="entry name" value="PKS_ER"/>
    <property type="match status" value="1"/>
</dbReference>
<dbReference type="InterPro" id="IPR013154">
    <property type="entry name" value="ADH-like_N"/>
</dbReference>
<dbReference type="Pfam" id="PF00107">
    <property type="entry name" value="ADH_zinc_N"/>
    <property type="match status" value="1"/>
</dbReference>
<evidence type="ECO:0000256" key="1">
    <source>
        <dbReference type="ARBA" id="ARBA00022857"/>
    </source>
</evidence>
<gene>
    <name evidence="3" type="ORF">GNZ18_12275</name>
</gene>
<organism evidence="3 4">
    <name type="scientific">Actinomadura litoris</name>
    <dbReference type="NCBI Taxonomy" id="2678616"/>
    <lineage>
        <taxon>Bacteria</taxon>
        <taxon>Bacillati</taxon>
        <taxon>Actinomycetota</taxon>
        <taxon>Actinomycetes</taxon>
        <taxon>Streptosporangiales</taxon>
        <taxon>Thermomonosporaceae</taxon>
        <taxon>Actinomadura</taxon>
    </lineage>
</organism>
<dbReference type="InterPro" id="IPR051603">
    <property type="entry name" value="Zinc-ADH_QOR/CCCR"/>
</dbReference>
<dbReference type="SUPFAM" id="SSF51735">
    <property type="entry name" value="NAD(P)-binding Rossmann-fold domains"/>
    <property type="match status" value="1"/>
</dbReference>
<evidence type="ECO:0000313" key="4">
    <source>
        <dbReference type="Proteomes" id="UP000432015"/>
    </source>
</evidence>
<dbReference type="Gene3D" id="3.90.180.10">
    <property type="entry name" value="Medium-chain alcohol dehydrogenases, catalytic domain"/>
    <property type="match status" value="1"/>
</dbReference>